<dbReference type="OrthoDB" id="41532at2759"/>
<sequence length="179" mass="20120">MRIIQYMNTLLGYALTHDQADQTMSPDSLTVTEVTWDHPDARKLREQQRIDIADRYENVDSEPGTPPSAADVICFCVAYQNGIAMGCAGLRRLDQGSAELKRMFVTKEARGRGAANAILAFLEQKSLALGIHRLLLETGDRLVEAQRFYRRSGFRVTPNFGYYQGIQSSICMEKILSEP</sequence>
<dbReference type="GeneID" id="23567281"/>
<dbReference type="Pfam" id="PF13508">
    <property type="entry name" value="Acetyltransf_7"/>
    <property type="match status" value="1"/>
</dbReference>
<dbReference type="FunCoup" id="A0A0D1E5C4">
    <property type="interactions" value="1"/>
</dbReference>
<keyword evidence="1" id="KW-0808">Transferase</keyword>
<dbReference type="VEuPathDB" id="FungiDB:UMAG_11391"/>
<evidence type="ECO:0000313" key="5">
    <source>
        <dbReference type="Proteomes" id="UP000000561"/>
    </source>
</evidence>
<evidence type="ECO:0000259" key="3">
    <source>
        <dbReference type="PROSITE" id="PS51186"/>
    </source>
</evidence>
<feature type="domain" description="N-acetyltransferase" evidence="3">
    <location>
        <begin position="29"/>
        <end position="177"/>
    </location>
</feature>
<dbReference type="KEGG" id="uma:UMAG_11391"/>
<dbReference type="InterPro" id="IPR050832">
    <property type="entry name" value="Bact_Acetyltransf"/>
</dbReference>
<evidence type="ECO:0000256" key="1">
    <source>
        <dbReference type="ARBA" id="ARBA00022679"/>
    </source>
</evidence>
<organism evidence="4 5">
    <name type="scientific">Mycosarcoma maydis</name>
    <name type="common">Corn smut fungus</name>
    <name type="synonym">Ustilago maydis</name>
    <dbReference type="NCBI Taxonomy" id="5270"/>
    <lineage>
        <taxon>Eukaryota</taxon>
        <taxon>Fungi</taxon>
        <taxon>Dikarya</taxon>
        <taxon>Basidiomycota</taxon>
        <taxon>Ustilaginomycotina</taxon>
        <taxon>Ustilaginomycetes</taxon>
        <taxon>Ustilaginales</taxon>
        <taxon>Ustilaginaceae</taxon>
        <taxon>Mycosarcoma</taxon>
    </lineage>
</organism>
<keyword evidence="2" id="KW-0012">Acyltransferase</keyword>
<dbReference type="PROSITE" id="PS51186">
    <property type="entry name" value="GNAT"/>
    <property type="match status" value="1"/>
</dbReference>
<dbReference type="EMBL" id="CM003142">
    <property type="protein sequence ID" value="KIS70881.1"/>
    <property type="molecule type" value="Genomic_DNA"/>
</dbReference>
<dbReference type="InParanoid" id="A0A0D1E5C4"/>
<dbReference type="InterPro" id="IPR016181">
    <property type="entry name" value="Acyl_CoA_acyltransferase"/>
</dbReference>
<dbReference type="PANTHER" id="PTHR43877">
    <property type="entry name" value="AMINOALKYLPHOSPHONATE N-ACETYLTRANSFERASE-RELATED-RELATED"/>
    <property type="match status" value="1"/>
</dbReference>
<dbReference type="eggNOG" id="ENOG502SSMM">
    <property type="taxonomic scope" value="Eukaryota"/>
</dbReference>
<evidence type="ECO:0000256" key="2">
    <source>
        <dbReference type="ARBA" id="ARBA00023315"/>
    </source>
</evidence>
<keyword evidence="5" id="KW-1185">Reference proteome</keyword>
<dbReference type="PANTHER" id="PTHR43877:SF2">
    <property type="entry name" value="AMINOALKYLPHOSPHONATE N-ACETYLTRANSFERASE-RELATED"/>
    <property type="match status" value="1"/>
</dbReference>
<dbReference type="RefSeq" id="XP_011388048.1">
    <property type="nucleotide sequence ID" value="XM_011389746.1"/>
</dbReference>
<accession>A0A0D1E5C4</accession>
<dbReference type="SUPFAM" id="SSF55729">
    <property type="entry name" value="Acyl-CoA N-acyltransferases (Nat)"/>
    <property type="match status" value="1"/>
</dbReference>
<dbReference type="Gene3D" id="3.40.630.30">
    <property type="match status" value="1"/>
</dbReference>
<dbReference type="CDD" id="cd04301">
    <property type="entry name" value="NAT_SF"/>
    <property type="match status" value="1"/>
</dbReference>
<name>A0A0D1E5C4_MYCMD</name>
<dbReference type="GO" id="GO:0008080">
    <property type="term" value="F:N-acetyltransferase activity"/>
    <property type="evidence" value="ECO:0000318"/>
    <property type="project" value="GO_Central"/>
</dbReference>
<dbReference type="InterPro" id="IPR000182">
    <property type="entry name" value="GNAT_dom"/>
</dbReference>
<dbReference type="Proteomes" id="UP000000561">
    <property type="component" value="Chromosome 3"/>
</dbReference>
<protein>
    <recommendedName>
        <fullName evidence="3">N-acetyltransferase domain-containing protein</fullName>
    </recommendedName>
</protein>
<evidence type="ECO:0000313" key="4">
    <source>
        <dbReference type="EMBL" id="KIS70881.1"/>
    </source>
</evidence>
<proteinExistence type="predicted"/>
<dbReference type="STRING" id="237631.A0A0D1E5C4"/>
<dbReference type="AlphaFoldDB" id="A0A0D1E5C4"/>
<gene>
    <name evidence="4" type="ORF">UMAG_11391</name>
</gene>
<reference evidence="4 5" key="1">
    <citation type="journal article" date="2006" name="Nature">
        <title>Insights from the genome of the biotrophic fungal plant pathogen Ustilago maydis.</title>
        <authorList>
            <person name="Kamper J."/>
            <person name="Kahmann R."/>
            <person name="Bolker M."/>
            <person name="Ma L.J."/>
            <person name="Brefort T."/>
            <person name="Saville B.J."/>
            <person name="Banuett F."/>
            <person name="Kronstad J.W."/>
            <person name="Gold S.E."/>
            <person name="Muller O."/>
            <person name="Perlin M.H."/>
            <person name="Wosten H.A."/>
            <person name="de Vries R."/>
            <person name="Ruiz-Herrera J."/>
            <person name="Reynaga-Pena C.G."/>
            <person name="Snetselaar K."/>
            <person name="McCann M."/>
            <person name="Perez-Martin J."/>
            <person name="Feldbrugge M."/>
            <person name="Basse C.W."/>
            <person name="Steinberg G."/>
            <person name="Ibeas J.I."/>
            <person name="Holloman W."/>
            <person name="Guzman P."/>
            <person name="Farman M."/>
            <person name="Stajich J.E."/>
            <person name="Sentandreu R."/>
            <person name="Gonzalez-Prieto J.M."/>
            <person name="Kennell J.C."/>
            <person name="Molina L."/>
            <person name="Schirawski J."/>
            <person name="Mendoza-Mendoza A."/>
            <person name="Greilinger D."/>
            <person name="Munch K."/>
            <person name="Rossel N."/>
            <person name="Scherer M."/>
            <person name="Vranes M."/>
            <person name="Ladendorf O."/>
            <person name="Vincon V."/>
            <person name="Fuchs U."/>
            <person name="Sandrock B."/>
            <person name="Meng S."/>
            <person name="Ho E.C."/>
            <person name="Cahill M.J."/>
            <person name="Boyce K.J."/>
            <person name="Klose J."/>
            <person name="Klosterman S.J."/>
            <person name="Deelstra H.J."/>
            <person name="Ortiz-Castellanos L."/>
            <person name="Li W."/>
            <person name="Sanchez-Alonso P."/>
            <person name="Schreier P.H."/>
            <person name="Hauser-Hahn I."/>
            <person name="Vaupel M."/>
            <person name="Koopmann E."/>
            <person name="Friedrich G."/>
            <person name="Voss H."/>
            <person name="Schluter T."/>
            <person name="Margolis J."/>
            <person name="Platt D."/>
            <person name="Swimmer C."/>
            <person name="Gnirke A."/>
            <person name="Chen F."/>
            <person name="Vysotskaia V."/>
            <person name="Mannhaupt G."/>
            <person name="Guldener U."/>
            <person name="Munsterkotter M."/>
            <person name="Haase D."/>
            <person name="Oesterheld M."/>
            <person name="Mewes H.W."/>
            <person name="Mauceli E.W."/>
            <person name="DeCaprio D."/>
            <person name="Wade C.M."/>
            <person name="Butler J."/>
            <person name="Young S."/>
            <person name="Jaffe D.B."/>
            <person name="Calvo S."/>
            <person name="Nusbaum C."/>
            <person name="Galagan J."/>
            <person name="Birren B.W."/>
        </authorList>
    </citation>
    <scope>NUCLEOTIDE SEQUENCE [LARGE SCALE GENOMIC DNA]</scope>
    <source>
        <strain evidence="5">DSM 14603 / FGSC 9021 / UM521</strain>
    </source>
</reference>